<reference evidence="1 2" key="1">
    <citation type="submission" date="2019-01" db="EMBL/GenBank/DDBJ databases">
        <title>Sphingomonas mucosissima sp. nov. and Sphingomonas desiccabilis sp. nov., from biological soil crusts in the Colorado Plateau, USA.</title>
        <authorList>
            <person name="Zhu D."/>
        </authorList>
    </citation>
    <scope>NUCLEOTIDE SEQUENCE [LARGE SCALE GENOMIC DNA]</scope>
    <source>
        <strain evidence="1 2">CP1D</strain>
    </source>
</reference>
<accession>A0A4Q2ITF3</accession>
<sequence length="64" mass="6709">MGTRIKVLAACWIVASAVLLSGISQRIGGLADAGFLKEQVASVRNLTLSPSIEISVEVTLNLAR</sequence>
<organism evidence="1 2">
    <name type="scientific">Sphingomonas desiccabilis</name>
    <dbReference type="NCBI Taxonomy" id="429134"/>
    <lineage>
        <taxon>Bacteria</taxon>
        <taxon>Pseudomonadati</taxon>
        <taxon>Pseudomonadota</taxon>
        <taxon>Alphaproteobacteria</taxon>
        <taxon>Sphingomonadales</taxon>
        <taxon>Sphingomonadaceae</taxon>
        <taxon>Sphingomonas</taxon>
    </lineage>
</organism>
<evidence type="ECO:0000313" key="1">
    <source>
        <dbReference type="EMBL" id="RXZ31681.1"/>
    </source>
</evidence>
<keyword evidence="2" id="KW-1185">Reference proteome</keyword>
<dbReference type="AlphaFoldDB" id="A0A4Q2ITF3"/>
<dbReference type="EMBL" id="SDPT01000002">
    <property type="protein sequence ID" value="RXZ31681.1"/>
    <property type="molecule type" value="Genomic_DNA"/>
</dbReference>
<comment type="caution">
    <text evidence="1">The sequence shown here is derived from an EMBL/GenBank/DDBJ whole genome shotgun (WGS) entry which is preliminary data.</text>
</comment>
<name>A0A4Q2ITF3_9SPHN</name>
<dbReference type="Proteomes" id="UP000292347">
    <property type="component" value="Unassembled WGS sequence"/>
</dbReference>
<protein>
    <submittedName>
        <fullName evidence="1">Uncharacterized protein</fullName>
    </submittedName>
</protein>
<evidence type="ECO:0000313" key="2">
    <source>
        <dbReference type="Proteomes" id="UP000292347"/>
    </source>
</evidence>
<dbReference type="RefSeq" id="WP_129341915.1">
    <property type="nucleotide sequence ID" value="NZ_JACIDD010000002.1"/>
</dbReference>
<gene>
    <name evidence="1" type="ORF">EO081_10680</name>
</gene>
<proteinExistence type="predicted"/>